<comment type="similarity">
    <text evidence="2">Belongs to the IRC6 family.</text>
</comment>
<accession>A0AAN8A835</accession>
<evidence type="ECO:0000256" key="2">
    <source>
        <dbReference type="ARBA" id="ARBA00007973"/>
    </source>
</evidence>
<organism evidence="5 6">
    <name type="scientific">Arxiozyma heterogenica</name>
    <dbReference type="NCBI Taxonomy" id="278026"/>
    <lineage>
        <taxon>Eukaryota</taxon>
        <taxon>Fungi</taxon>
        <taxon>Dikarya</taxon>
        <taxon>Ascomycota</taxon>
        <taxon>Saccharomycotina</taxon>
        <taxon>Saccharomycetes</taxon>
        <taxon>Saccharomycetales</taxon>
        <taxon>Saccharomycetaceae</taxon>
        <taxon>Arxiozyma</taxon>
    </lineage>
</organism>
<dbReference type="GO" id="GO:0030674">
    <property type="term" value="F:protein-macromolecule adaptor activity"/>
    <property type="evidence" value="ECO:0007669"/>
    <property type="project" value="TreeGrafter"/>
</dbReference>
<keyword evidence="4" id="KW-0160">Chromosomal rearrangement</keyword>
<evidence type="ECO:0000256" key="1">
    <source>
        <dbReference type="ARBA" id="ARBA00002976"/>
    </source>
</evidence>
<gene>
    <name evidence="5" type="ORF">RI543_003848</name>
</gene>
<evidence type="ECO:0000256" key="4">
    <source>
        <dbReference type="ARBA" id="ARBA00022447"/>
    </source>
</evidence>
<dbReference type="AlphaFoldDB" id="A0AAN8A835"/>
<reference evidence="6" key="1">
    <citation type="submission" date="2023-07" db="EMBL/GenBank/DDBJ databases">
        <title>A draft genome of Kazachstania heterogenica Y-27499.</title>
        <authorList>
            <person name="Donic C."/>
            <person name="Kralova J.S."/>
            <person name="Fidel L."/>
            <person name="Ben-Dor S."/>
            <person name="Jung S."/>
        </authorList>
    </citation>
    <scope>NUCLEOTIDE SEQUENCE [LARGE SCALE GENOMIC DNA]</scope>
    <source>
        <strain evidence="6">Y27499</strain>
    </source>
</reference>
<protein>
    <recommendedName>
        <fullName evidence="3">Increased recombination centers protein 6</fullName>
    </recommendedName>
</protein>
<dbReference type="Gene3D" id="3.40.50.11960">
    <property type="match status" value="1"/>
</dbReference>
<comment type="function">
    <text evidence="1">Involved in gross chromosomal rearrangements (GCRs) and telomere healing.</text>
</comment>
<evidence type="ECO:0000313" key="5">
    <source>
        <dbReference type="EMBL" id="KAK5778920.1"/>
    </source>
</evidence>
<evidence type="ECO:0000313" key="6">
    <source>
        <dbReference type="Proteomes" id="UP001306508"/>
    </source>
</evidence>
<proteinExistence type="inferred from homology"/>
<dbReference type="PANTHER" id="PTHR28043:SF1">
    <property type="entry name" value="INCREASED RECOMBINATION CENTERS PROTEIN 6"/>
    <property type="match status" value="1"/>
</dbReference>
<dbReference type="EMBL" id="JAWIZZ010000051">
    <property type="protein sequence ID" value="KAK5778920.1"/>
    <property type="molecule type" value="Genomic_DNA"/>
</dbReference>
<keyword evidence="6" id="KW-1185">Reference proteome</keyword>
<dbReference type="PANTHER" id="PTHR28043">
    <property type="entry name" value="INCREASED RECOMBINATION CENTERS PROTEIN 6"/>
    <property type="match status" value="1"/>
</dbReference>
<dbReference type="InterPro" id="IPR034627">
    <property type="entry name" value="Irc6"/>
</dbReference>
<name>A0AAN8A835_9SACH</name>
<comment type="caution">
    <text evidence="5">The sequence shown here is derived from an EMBL/GenBank/DDBJ whole genome shotgun (WGS) entry which is preliminary data.</text>
</comment>
<dbReference type="GO" id="GO:0016192">
    <property type="term" value="P:vesicle-mediated transport"/>
    <property type="evidence" value="ECO:0007669"/>
    <property type="project" value="InterPro"/>
</dbReference>
<evidence type="ECO:0000256" key="3">
    <source>
        <dbReference type="ARBA" id="ARBA00015902"/>
    </source>
</evidence>
<sequence length="238" mass="27900">MVRDKILILCDNRSSVNEKLETLFKQSLPVDQNIIKSIKWKNKYYDVEFDLYIDELTTSLEDWIKEFNNEEYDILRDVLAGIIFILPFDDKDTLEFIDSELNKNTNCDDNNFDDKEDEGFFMVCCDPISNEKVPYWNDFTKLEVTTLTVSQERNNDGEYEGIKRIEEIIDVYPWSHSQSRQQALISETSQHLDLKDTIDMQGIISKLKLAKLEYSKNKDESMALEISEEMSKLISDAI</sequence>
<dbReference type="Proteomes" id="UP001306508">
    <property type="component" value="Unassembled WGS sequence"/>
</dbReference>